<feature type="transmembrane region" description="Helical" evidence="9">
    <location>
        <begin position="161"/>
        <end position="181"/>
    </location>
</feature>
<evidence type="ECO:0000256" key="6">
    <source>
        <dbReference type="ARBA" id="ARBA00023136"/>
    </source>
</evidence>
<dbReference type="GO" id="GO:0005351">
    <property type="term" value="F:carbohydrate:proton symporter activity"/>
    <property type="evidence" value="ECO:0007669"/>
    <property type="project" value="TreeGrafter"/>
</dbReference>
<feature type="transmembrane region" description="Helical" evidence="9">
    <location>
        <begin position="233"/>
        <end position="254"/>
    </location>
</feature>
<proteinExistence type="inferred from homology"/>
<dbReference type="InParanoid" id="A0A1Y2BAG4"/>
<sequence>MVGIKFKDTGDHSVGLTEAQLNAVIDIDPELVRLGYDVVGRQKKESFRQAWRNHWRAACWSIFLTSALFMEGYDTAVINSFFGLPAFLNSFGIKVGTKLTIPANYQSGLTNIAYVGQCIGLIINGWCQERFGSRKAFIGGMIVMTATIFLAVFAVSLNMLLVAELAMGIPWGMFQTLSTAYAAEICPIQLRGYLNAFASVGYGGGSFISSGVLKACSTLTGSMGWKIPYMLQWVWPVPLATGCFFAPESAWWLARKGRFEDAERTITRCAKPGFYAEREAAGFVAFMQHTDALEKVEASQGSWKEIFKGVNLRRTEIMLGVWGVQLWNGNIITGLTVELLENAGMSVTGAFDMNLVLSAMAIIGVMISWFALSRFGRRSIYLTGILLIGSCLLPIGILGFVDETPSTARAMGGLMVCINLLFHISLGPVCYSIVGELPSSRLRSRSIVLGRFFYLVSAIIGTQLRARMTSVDSWNWERPLLILAKSALFWFGCNLTCLIWTFFRLPETGGFSFAELDILFANKVPTRRFKQFKIRGELAFYIFVIY</sequence>
<dbReference type="GO" id="GO:0016020">
    <property type="term" value="C:membrane"/>
    <property type="evidence" value="ECO:0007669"/>
    <property type="project" value="UniProtKB-SubCell"/>
</dbReference>
<feature type="transmembrane region" description="Helical" evidence="9">
    <location>
        <begin position="317"/>
        <end position="335"/>
    </location>
</feature>
<evidence type="ECO:0000256" key="5">
    <source>
        <dbReference type="ARBA" id="ARBA00022989"/>
    </source>
</evidence>
<dbReference type="InterPro" id="IPR005828">
    <property type="entry name" value="MFS_sugar_transport-like"/>
</dbReference>
<keyword evidence="5 9" id="KW-1133">Transmembrane helix</keyword>
<keyword evidence="12" id="KW-1185">Reference proteome</keyword>
<reference evidence="11 12" key="1">
    <citation type="submission" date="2016-07" db="EMBL/GenBank/DDBJ databases">
        <title>Pervasive Adenine N6-methylation of Active Genes in Fungi.</title>
        <authorList>
            <consortium name="DOE Joint Genome Institute"/>
            <person name="Mondo S.J."/>
            <person name="Dannebaum R.O."/>
            <person name="Kuo R.C."/>
            <person name="Labutti K."/>
            <person name="Haridas S."/>
            <person name="Kuo A."/>
            <person name="Salamov A."/>
            <person name="Ahrendt S.R."/>
            <person name="Lipzen A."/>
            <person name="Sullivan W."/>
            <person name="Andreopoulos W.B."/>
            <person name="Clum A."/>
            <person name="Lindquist E."/>
            <person name="Daum C."/>
            <person name="Ramamoorthy G.K."/>
            <person name="Gryganskyi A."/>
            <person name="Culley D."/>
            <person name="Magnuson J.K."/>
            <person name="James T.Y."/>
            <person name="O'Malley M.A."/>
            <person name="Stajich J.E."/>
            <person name="Spatafora J.W."/>
            <person name="Visel A."/>
            <person name="Grigoriev I.V."/>
        </authorList>
    </citation>
    <scope>NUCLEOTIDE SEQUENCE [LARGE SCALE GENOMIC DNA]</scope>
    <source>
        <strain evidence="11 12">68-887.2</strain>
    </source>
</reference>
<dbReference type="FunFam" id="1.20.1250.20:FF:000078">
    <property type="entry name" value="MFS maltose transporter, putative"/>
    <property type="match status" value="1"/>
</dbReference>
<dbReference type="NCBIfam" id="TIGR00879">
    <property type="entry name" value="SP"/>
    <property type="match status" value="1"/>
</dbReference>
<dbReference type="AlphaFoldDB" id="A0A1Y2BAG4"/>
<evidence type="ECO:0000256" key="1">
    <source>
        <dbReference type="ARBA" id="ARBA00004141"/>
    </source>
</evidence>
<protein>
    <submittedName>
        <fullName evidence="11">Trehalose transport-related protein</fullName>
    </submittedName>
</protein>
<keyword evidence="4 9" id="KW-0812">Transmembrane</keyword>
<dbReference type="InterPro" id="IPR036259">
    <property type="entry name" value="MFS_trans_sf"/>
</dbReference>
<dbReference type="Pfam" id="PF00083">
    <property type="entry name" value="Sugar_tr"/>
    <property type="match status" value="1"/>
</dbReference>
<dbReference type="OrthoDB" id="6612291at2759"/>
<feature type="transmembrane region" description="Helical" evidence="9">
    <location>
        <begin position="355"/>
        <end position="372"/>
    </location>
</feature>
<feature type="transmembrane region" description="Helical" evidence="9">
    <location>
        <begin position="446"/>
        <end position="466"/>
    </location>
</feature>
<dbReference type="InterPro" id="IPR020846">
    <property type="entry name" value="MFS_dom"/>
</dbReference>
<feature type="transmembrane region" description="Helical" evidence="9">
    <location>
        <begin position="136"/>
        <end position="155"/>
    </location>
</feature>
<evidence type="ECO:0000256" key="8">
    <source>
        <dbReference type="RuleBase" id="RU003346"/>
    </source>
</evidence>
<dbReference type="InterPro" id="IPR050360">
    <property type="entry name" value="MFS_Sugar_Transporters"/>
</dbReference>
<feature type="transmembrane region" description="Helical" evidence="9">
    <location>
        <begin position="413"/>
        <end position="434"/>
    </location>
</feature>
<feature type="transmembrane region" description="Helical" evidence="9">
    <location>
        <begin position="193"/>
        <end position="213"/>
    </location>
</feature>
<gene>
    <name evidence="11" type="ORF">BCR39DRAFT_571955</name>
</gene>
<evidence type="ECO:0000256" key="4">
    <source>
        <dbReference type="ARBA" id="ARBA00022692"/>
    </source>
</evidence>
<organism evidence="11 12">
    <name type="scientific">Naematelia encephala</name>
    <dbReference type="NCBI Taxonomy" id="71784"/>
    <lineage>
        <taxon>Eukaryota</taxon>
        <taxon>Fungi</taxon>
        <taxon>Dikarya</taxon>
        <taxon>Basidiomycota</taxon>
        <taxon>Agaricomycotina</taxon>
        <taxon>Tremellomycetes</taxon>
        <taxon>Tremellales</taxon>
        <taxon>Naemateliaceae</taxon>
        <taxon>Naematelia</taxon>
    </lineage>
</organism>
<accession>A0A1Y2BAG4</accession>
<dbReference type="Proteomes" id="UP000193986">
    <property type="component" value="Unassembled WGS sequence"/>
</dbReference>
<evidence type="ECO:0000256" key="3">
    <source>
        <dbReference type="ARBA" id="ARBA00022448"/>
    </source>
</evidence>
<comment type="caution">
    <text evidence="11">The sequence shown here is derived from an EMBL/GenBank/DDBJ whole genome shotgun (WGS) entry which is preliminary data.</text>
</comment>
<evidence type="ECO:0000256" key="9">
    <source>
        <dbReference type="SAM" id="Phobius"/>
    </source>
</evidence>
<dbReference type="PANTHER" id="PTHR48022:SF53">
    <property type="entry name" value="ALPHA-GLUCOSIDE TRANSPORTER, PUTATIVE (AFU_ORTHOLOGUE AFUA_3G01700)-RELATED"/>
    <property type="match status" value="1"/>
</dbReference>
<evidence type="ECO:0000256" key="2">
    <source>
        <dbReference type="ARBA" id="ARBA00010992"/>
    </source>
</evidence>
<dbReference type="InterPro" id="IPR003663">
    <property type="entry name" value="Sugar/inositol_transpt"/>
</dbReference>
<evidence type="ECO:0000313" key="12">
    <source>
        <dbReference type="Proteomes" id="UP000193986"/>
    </source>
</evidence>
<keyword evidence="6 9" id="KW-0472">Membrane</keyword>
<evidence type="ECO:0000313" key="11">
    <source>
        <dbReference type="EMBL" id="ORY31075.1"/>
    </source>
</evidence>
<evidence type="ECO:0000259" key="10">
    <source>
        <dbReference type="PROSITE" id="PS50850"/>
    </source>
</evidence>
<keyword evidence="3 8" id="KW-0813">Transport</keyword>
<feature type="transmembrane region" description="Helical" evidence="9">
    <location>
        <begin position="379"/>
        <end position="401"/>
    </location>
</feature>
<name>A0A1Y2BAG4_9TREE</name>
<dbReference type="Gene3D" id="1.20.1250.20">
    <property type="entry name" value="MFS general substrate transporter like domains"/>
    <property type="match status" value="1"/>
</dbReference>
<comment type="subcellular location">
    <subcellularLocation>
        <location evidence="1">Membrane</location>
        <topology evidence="1">Multi-pass membrane protein</topology>
    </subcellularLocation>
</comment>
<evidence type="ECO:0000256" key="7">
    <source>
        <dbReference type="ARBA" id="ARBA00049119"/>
    </source>
</evidence>
<comment type="similarity">
    <text evidence="2 8">Belongs to the major facilitator superfamily. Sugar transporter (TC 2.A.1.1) family.</text>
</comment>
<dbReference type="SUPFAM" id="SSF103473">
    <property type="entry name" value="MFS general substrate transporter"/>
    <property type="match status" value="1"/>
</dbReference>
<dbReference type="PANTHER" id="PTHR48022">
    <property type="entry name" value="PLASTIDIC GLUCOSE TRANSPORTER 4"/>
    <property type="match status" value="1"/>
</dbReference>
<comment type="catalytic activity">
    <reaction evidence="7">
        <text>myo-inositol(out) + H(+)(out) = myo-inositol(in) + H(+)(in)</text>
        <dbReference type="Rhea" id="RHEA:60364"/>
        <dbReference type="ChEBI" id="CHEBI:15378"/>
        <dbReference type="ChEBI" id="CHEBI:17268"/>
    </reaction>
</comment>
<dbReference type="PROSITE" id="PS50850">
    <property type="entry name" value="MFS"/>
    <property type="match status" value="1"/>
</dbReference>
<feature type="domain" description="Major facilitator superfamily (MFS) profile" evidence="10">
    <location>
        <begin position="60"/>
        <end position="509"/>
    </location>
</feature>
<feature type="transmembrane region" description="Helical" evidence="9">
    <location>
        <begin position="486"/>
        <end position="503"/>
    </location>
</feature>
<dbReference type="EMBL" id="MCFC01000017">
    <property type="protein sequence ID" value="ORY31075.1"/>
    <property type="molecule type" value="Genomic_DNA"/>
</dbReference>